<organism evidence="2 3">
    <name type="scientific">Tanacetum coccineum</name>
    <dbReference type="NCBI Taxonomy" id="301880"/>
    <lineage>
        <taxon>Eukaryota</taxon>
        <taxon>Viridiplantae</taxon>
        <taxon>Streptophyta</taxon>
        <taxon>Embryophyta</taxon>
        <taxon>Tracheophyta</taxon>
        <taxon>Spermatophyta</taxon>
        <taxon>Magnoliopsida</taxon>
        <taxon>eudicotyledons</taxon>
        <taxon>Gunneridae</taxon>
        <taxon>Pentapetalae</taxon>
        <taxon>asterids</taxon>
        <taxon>campanulids</taxon>
        <taxon>Asterales</taxon>
        <taxon>Asteraceae</taxon>
        <taxon>Asteroideae</taxon>
        <taxon>Anthemideae</taxon>
        <taxon>Anthemidinae</taxon>
        <taxon>Tanacetum</taxon>
    </lineage>
</organism>
<keyword evidence="1" id="KW-0812">Transmembrane</keyword>
<reference evidence="2" key="1">
    <citation type="journal article" date="2022" name="Int. J. Mol. Sci.">
        <title>Draft Genome of Tanacetum Coccineum: Genomic Comparison of Closely Related Tanacetum-Family Plants.</title>
        <authorList>
            <person name="Yamashiro T."/>
            <person name="Shiraishi A."/>
            <person name="Nakayama K."/>
            <person name="Satake H."/>
        </authorList>
    </citation>
    <scope>NUCLEOTIDE SEQUENCE</scope>
</reference>
<evidence type="ECO:0000256" key="1">
    <source>
        <dbReference type="SAM" id="Phobius"/>
    </source>
</evidence>
<proteinExistence type="predicted"/>
<feature type="non-terminal residue" evidence="2">
    <location>
        <position position="137"/>
    </location>
</feature>
<feature type="transmembrane region" description="Helical" evidence="1">
    <location>
        <begin position="46"/>
        <end position="66"/>
    </location>
</feature>
<gene>
    <name evidence="2" type="ORF">Tco_0893017</name>
</gene>
<reference evidence="2" key="2">
    <citation type="submission" date="2022-01" db="EMBL/GenBank/DDBJ databases">
        <authorList>
            <person name="Yamashiro T."/>
            <person name="Shiraishi A."/>
            <person name="Satake H."/>
            <person name="Nakayama K."/>
        </authorList>
    </citation>
    <scope>NUCLEOTIDE SEQUENCE</scope>
</reference>
<protein>
    <submittedName>
        <fullName evidence="2">Uncharacterized protein</fullName>
    </submittedName>
</protein>
<evidence type="ECO:0000313" key="2">
    <source>
        <dbReference type="EMBL" id="GJT23080.1"/>
    </source>
</evidence>
<keyword evidence="1" id="KW-0472">Membrane</keyword>
<dbReference type="EMBL" id="BQNB010014024">
    <property type="protein sequence ID" value="GJT23080.1"/>
    <property type="molecule type" value="Genomic_DNA"/>
</dbReference>
<keyword evidence="3" id="KW-1185">Reference proteome</keyword>
<accession>A0ABQ5C7J6</accession>
<comment type="caution">
    <text evidence="2">The sequence shown here is derived from an EMBL/GenBank/DDBJ whole genome shotgun (WGS) entry which is preliminary data.</text>
</comment>
<name>A0ABQ5C7J6_9ASTR</name>
<evidence type="ECO:0000313" key="3">
    <source>
        <dbReference type="Proteomes" id="UP001151760"/>
    </source>
</evidence>
<keyword evidence="1" id="KW-1133">Transmembrane helix</keyword>
<sequence length="137" mass="15338">MVVVSVTATTNEHATLLFFSSVTTNPTHPFATVVTWRCYDDDDDELLMMMVMTAETAVTVVLAVVGQQPERRGKTRVEESEYDERLDRAKRNTFGFGRTARRKTFPAAATWWPATAAGDEGWPAVGRVERGERVIKV</sequence>
<dbReference type="Proteomes" id="UP001151760">
    <property type="component" value="Unassembled WGS sequence"/>
</dbReference>